<keyword evidence="3" id="KW-1185">Reference proteome</keyword>
<keyword evidence="1" id="KW-0732">Signal</keyword>
<name>A0A939JXA7_9HYPH</name>
<accession>A0A939JXA7</accession>
<gene>
    <name evidence="2" type="ORF">J1C48_11335</name>
</gene>
<dbReference type="InterPro" id="IPR009576">
    <property type="entry name" value="Biofilm_formation_YgiB"/>
</dbReference>
<dbReference type="AlphaFoldDB" id="A0A939JXA7"/>
<organism evidence="2 3">
    <name type="scientific">Jiella flava</name>
    <dbReference type="NCBI Taxonomy" id="2816857"/>
    <lineage>
        <taxon>Bacteria</taxon>
        <taxon>Pseudomonadati</taxon>
        <taxon>Pseudomonadota</taxon>
        <taxon>Alphaproteobacteria</taxon>
        <taxon>Hyphomicrobiales</taxon>
        <taxon>Aurantimonadaceae</taxon>
        <taxon>Jiella</taxon>
    </lineage>
</organism>
<dbReference type="RefSeq" id="WP_207257947.1">
    <property type="nucleotide sequence ID" value="NZ_JAFMPP010000008.1"/>
</dbReference>
<evidence type="ECO:0000313" key="3">
    <source>
        <dbReference type="Proteomes" id="UP000664122"/>
    </source>
</evidence>
<protein>
    <submittedName>
        <fullName evidence="2">DUF1190 domain-containing protein</fullName>
    </submittedName>
</protein>
<reference evidence="2" key="1">
    <citation type="submission" date="2021-03" db="EMBL/GenBank/DDBJ databases">
        <title>Whole genome sequence of Jiella sp. CQZ9-1.</title>
        <authorList>
            <person name="Tuo L."/>
        </authorList>
    </citation>
    <scope>NUCLEOTIDE SEQUENCE</scope>
    <source>
        <strain evidence="2">CQZ9-1</strain>
    </source>
</reference>
<comment type="caution">
    <text evidence="2">The sequence shown here is derived from an EMBL/GenBank/DDBJ whole genome shotgun (WGS) entry which is preliminary data.</text>
</comment>
<dbReference type="Proteomes" id="UP000664122">
    <property type="component" value="Unassembled WGS sequence"/>
</dbReference>
<sequence length="190" mass="20375">MSRRFTNRVPPMLALGTIAVVAAVAHGCSGENRPTEEAFSTPQQCADSGIDMQICEAEYQQALQKHLQTAPKFNAMATCEEQYGQGRCFETNAQGQAANGGGAGDFFVPFMTGYLVSSALANLSNYAAYRNYRYSSDYVNTPIYRTRTGQTVTSTVSGGKAISRPVNVNTRTVSRSGFGGRSSSRGFFGG</sequence>
<dbReference type="Pfam" id="PF06693">
    <property type="entry name" value="DUF1190"/>
    <property type="match status" value="1"/>
</dbReference>
<evidence type="ECO:0000256" key="1">
    <source>
        <dbReference type="SAM" id="SignalP"/>
    </source>
</evidence>
<feature type="chain" id="PRO_5036783753" evidence="1">
    <location>
        <begin position="23"/>
        <end position="190"/>
    </location>
</feature>
<evidence type="ECO:0000313" key="2">
    <source>
        <dbReference type="EMBL" id="MBO0663171.1"/>
    </source>
</evidence>
<proteinExistence type="predicted"/>
<dbReference type="EMBL" id="JAFMPP010000008">
    <property type="protein sequence ID" value="MBO0663171.1"/>
    <property type="molecule type" value="Genomic_DNA"/>
</dbReference>
<feature type="signal peptide" evidence="1">
    <location>
        <begin position="1"/>
        <end position="22"/>
    </location>
</feature>